<gene>
    <name evidence="1" type="ORF">LTR37_009573</name>
</gene>
<keyword evidence="2" id="KW-1185">Reference proteome</keyword>
<accession>A0ACC3N885</accession>
<sequence length="501" mass="55832">MANIPPDNFGLPVQEATGQPQQQHSWGFQPAPPPNPEPLQQPPGLQHFQLPGQDGIDPWFVGPPAEPQAAPMQQQWQSNQQAPPPLHAMPQPVQQEHGFAEEDETESDDGSSDGDDDDDGAHQDVGSNFSARYPDPQGPIDQDQRFTDHDLPASQAHFAAPNTQRPPLAMDESRYAPGTSQAPIEARLPETVPQSMPASAAQFGQAQPERWPQRQYPPPAQQLAPSRTRHAAPHRDPPVPGRSTTSGRHLRSEIAPASPVSQQVGSTRHDRLQRGRPESFQGQPGTVRDRYHDHRDYRHPQAARGAADNYYDVDQSFATEVPERLSEHSPRRGGSGGRHRRRRCRSPSPVEAHEHEYWVSKSSVSPGLSGFLKAAWDNVRGRFDIHEHTPERLDLIHRADRFWNHHPIGKMLLFHQKEKRLEKATRTGEDATKTKRDLDVNLIVGHDQEMSMTSEATVHSTAIAPIMDLAQQGQRRQEMRVEGAVLSRGHITGTEERTAGS</sequence>
<evidence type="ECO:0000313" key="2">
    <source>
        <dbReference type="Proteomes" id="UP001281147"/>
    </source>
</evidence>
<comment type="caution">
    <text evidence="1">The sequence shown here is derived from an EMBL/GenBank/DDBJ whole genome shotgun (WGS) entry which is preliminary data.</text>
</comment>
<dbReference type="Proteomes" id="UP001281147">
    <property type="component" value="Unassembled WGS sequence"/>
</dbReference>
<dbReference type="EMBL" id="JAUTXU010000075">
    <property type="protein sequence ID" value="KAK3711582.1"/>
    <property type="molecule type" value="Genomic_DNA"/>
</dbReference>
<evidence type="ECO:0000313" key="1">
    <source>
        <dbReference type="EMBL" id="KAK3711582.1"/>
    </source>
</evidence>
<organism evidence="1 2">
    <name type="scientific">Vermiconidia calcicola</name>
    <dbReference type="NCBI Taxonomy" id="1690605"/>
    <lineage>
        <taxon>Eukaryota</taxon>
        <taxon>Fungi</taxon>
        <taxon>Dikarya</taxon>
        <taxon>Ascomycota</taxon>
        <taxon>Pezizomycotina</taxon>
        <taxon>Dothideomycetes</taxon>
        <taxon>Dothideomycetidae</taxon>
        <taxon>Mycosphaerellales</taxon>
        <taxon>Extremaceae</taxon>
        <taxon>Vermiconidia</taxon>
    </lineage>
</organism>
<protein>
    <submittedName>
        <fullName evidence="1">Uncharacterized protein</fullName>
    </submittedName>
</protein>
<proteinExistence type="predicted"/>
<reference evidence="1" key="1">
    <citation type="submission" date="2023-07" db="EMBL/GenBank/DDBJ databases">
        <title>Black Yeasts Isolated from many extreme environments.</title>
        <authorList>
            <person name="Coleine C."/>
            <person name="Stajich J.E."/>
            <person name="Selbmann L."/>
        </authorList>
    </citation>
    <scope>NUCLEOTIDE SEQUENCE</scope>
    <source>
        <strain evidence="1">CCFEE 5714</strain>
    </source>
</reference>
<name>A0ACC3N885_9PEZI</name>